<evidence type="ECO:0000313" key="2">
    <source>
        <dbReference type="EMBL" id="KAK2121414.1"/>
    </source>
</evidence>
<feature type="compositionally biased region" description="Polar residues" evidence="1">
    <location>
        <begin position="1"/>
        <end position="11"/>
    </location>
</feature>
<sequence>MNFTMSSNYCGRSSKNGKKSGGFSTMSGNSVFELTVTTGQISCYTLSILLRHIIR</sequence>
<dbReference type="Proteomes" id="UP001266305">
    <property type="component" value="Unassembled WGS sequence"/>
</dbReference>
<reference evidence="2 3" key="1">
    <citation type="submission" date="2023-05" db="EMBL/GenBank/DDBJ databases">
        <title>B98-5 Cell Line De Novo Hybrid Assembly: An Optical Mapping Approach.</title>
        <authorList>
            <person name="Kananen K."/>
            <person name="Auerbach J.A."/>
            <person name="Kautto E."/>
            <person name="Blachly J.S."/>
        </authorList>
    </citation>
    <scope>NUCLEOTIDE SEQUENCE [LARGE SCALE GENOMIC DNA]</scope>
    <source>
        <strain evidence="2">B95-8</strain>
        <tissue evidence="2">Cell line</tissue>
    </source>
</reference>
<evidence type="ECO:0000313" key="3">
    <source>
        <dbReference type="Proteomes" id="UP001266305"/>
    </source>
</evidence>
<protein>
    <submittedName>
        <fullName evidence="2">Uncharacterized protein</fullName>
    </submittedName>
</protein>
<feature type="region of interest" description="Disordered" evidence="1">
    <location>
        <begin position="1"/>
        <end position="23"/>
    </location>
</feature>
<name>A0ABQ9WID8_SAGOE</name>
<organism evidence="2 3">
    <name type="scientific">Saguinus oedipus</name>
    <name type="common">Cotton-top tamarin</name>
    <name type="synonym">Oedipomidas oedipus</name>
    <dbReference type="NCBI Taxonomy" id="9490"/>
    <lineage>
        <taxon>Eukaryota</taxon>
        <taxon>Metazoa</taxon>
        <taxon>Chordata</taxon>
        <taxon>Craniata</taxon>
        <taxon>Vertebrata</taxon>
        <taxon>Euteleostomi</taxon>
        <taxon>Mammalia</taxon>
        <taxon>Eutheria</taxon>
        <taxon>Euarchontoglires</taxon>
        <taxon>Primates</taxon>
        <taxon>Haplorrhini</taxon>
        <taxon>Platyrrhini</taxon>
        <taxon>Cebidae</taxon>
        <taxon>Callitrichinae</taxon>
        <taxon>Saguinus</taxon>
    </lineage>
</organism>
<dbReference type="EMBL" id="JASSZA010000001">
    <property type="protein sequence ID" value="KAK2121414.1"/>
    <property type="molecule type" value="Genomic_DNA"/>
</dbReference>
<accession>A0ABQ9WID8</accession>
<evidence type="ECO:0000256" key="1">
    <source>
        <dbReference type="SAM" id="MobiDB-lite"/>
    </source>
</evidence>
<comment type="caution">
    <text evidence="2">The sequence shown here is derived from an EMBL/GenBank/DDBJ whole genome shotgun (WGS) entry which is preliminary data.</text>
</comment>
<proteinExistence type="predicted"/>
<keyword evidence="3" id="KW-1185">Reference proteome</keyword>
<gene>
    <name evidence="2" type="ORF">P7K49_002800</name>
</gene>